<evidence type="ECO:0000313" key="11">
    <source>
        <dbReference type="EMBL" id="KAF0647774.1"/>
    </source>
</evidence>
<evidence type="ECO:0000256" key="7">
    <source>
        <dbReference type="ARBA" id="ARBA00022840"/>
    </source>
</evidence>
<keyword evidence="5" id="KW-0547">Nucleotide-binding</keyword>
<dbReference type="EMBL" id="ASYR01000031">
    <property type="protein sequence ID" value="KAF0647774.1"/>
    <property type="molecule type" value="Genomic_DNA"/>
</dbReference>
<feature type="compositionally biased region" description="Basic residues" evidence="9">
    <location>
        <begin position="149"/>
        <end position="159"/>
    </location>
</feature>
<keyword evidence="4" id="KW-0808">Transferase</keyword>
<keyword evidence="8" id="KW-0289">Folate biosynthesis</keyword>
<feature type="region of interest" description="Disordered" evidence="9">
    <location>
        <begin position="1"/>
        <end position="175"/>
    </location>
</feature>
<keyword evidence="12" id="KW-1185">Reference proteome</keyword>
<protein>
    <recommendedName>
        <fullName evidence="3">2-amino-4-hydroxy-6-hydroxymethyldihydropteridine diphosphokinase</fullName>
        <ecNumber evidence="3">2.7.6.3</ecNumber>
    </recommendedName>
</protein>
<gene>
    <name evidence="11" type="ORF">K701_21475</name>
</gene>
<proteinExistence type="predicted"/>
<evidence type="ECO:0000313" key="12">
    <source>
        <dbReference type="Proteomes" id="UP000731519"/>
    </source>
</evidence>
<dbReference type="InterPro" id="IPR035907">
    <property type="entry name" value="Hppk_sf"/>
</dbReference>
<dbReference type="PANTHER" id="PTHR43071">
    <property type="entry name" value="2-AMINO-4-HYDROXY-6-HYDROXYMETHYLDIHYDROPTERIDINE PYROPHOSPHOKINASE"/>
    <property type="match status" value="1"/>
</dbReference>
<dbReference type="Pfam" id="PF01288">
    <property type="entry name" value="HPPK"/>
    <property type="match status" value="1"/>
</dbReference>
<evidence type="ECO:0000256" key="5">
    <source>
        <dbReference type="ARBA" id="ARBA00022741"/>
    </source>
</evidence>
<evidence type="ECO:0000256" key="6">
    <source>
        <dbReference type="ARBA" id="ARBA00022777"/>
    </source>
</evidence>
<feature type="compositionally biased region" description="Low complexity" evidence="9">
    <location>
        <begin position="48"/>
        <end position="64"/>
    </location>
</feature>
<dbReference type="NCBIfam" id="TIGR01498">
    <property type="entry name" value="folK"/>
    <property type="match status" value="1"/>
</dbReference>
<dbReference type="GO" id="GO:0003677">
    <property type="term" value="F:DNA binding"/>
    <property type="evidence" value="ECO:0007669"/>
    <property type="project" value="UniProtKB-KW"/>
</dbReference>
<dbReference type="CDD" id="cd00483">
    <property type="entry name" value="HPPK"/>
    <property type="match status" value="1"/>
</dbReference>
<dbReference type="Proteomes" id="UP000731519">
    <property type="component" value="Unassembled WGS sequence"/>
</dbReference>
<comment type="caution">
    <text evidence="11">The sequence shown here is derived from an EMBL/GenBank/DDBJ whole genome shotgun (WGS) entry which is preliminary data.</text>
</comment>
<evidence type="ECO:0000256" key="3">
    <source>
        <dbReference type="ARBA" id="ARBA00013253"/>
    </source>
</evidence>
<accession>A0ABQ6XPS9</accession>
<dbReference type="EC" id="2.7.6.3" evidence="3"/>
<keyword evidence="11" id="KW-0238">DNA-binding</keyword>
<dbReference type="SUPFAM" id="SSF55083">
    <property type="entry name" value="6-hydroxymethyl-7,8-dihydropterin pyrophosphokinase, HPPK"/>
    <property type="match status" value="1"/>
</dbReference>
<feature type="compositionally biased region" description="Basic residues" evidence="9">
    <location>
        <begin position="96"/>
        <end position="111"/>
    </location>
</feature>
<keyword evidence="7" id="KW-0067">ATP-binding</keyword>
<organism evidence="11 12">
    <name type="scientific">Streptomyces fradiae ATCC 10745 = DSM 40063</name>
    <dbReference type="NCBI Taxonomy" id="1319510"/>
    <lineage>
        <taxon>Bacteria</taxon>
        <taxon>Bacillati</taxon>
        <taxon>Actinomycetota</taxon>
        <taxon>Actinomycetes</taxon>
        <taxon>Kitasatosporales</taxon>
        <taxon>Streptomycetaceae</taxon>
        <taxon>Streptomyces</taxon>
    </lineage>
</organism>
<evidence type="ECO:0000256" key="2">
    <source>
        <dbReference type="ARBA" id="ARBA00005051"/>
    </source>
</evidence>
<reference evidence="11 12" key="1">
    <citation type="submission" date="2013-05" db="EMBL/GenBank/DDBJ databases">
        <title>Genome Sequence of Streptomyces fradiae.</title>
        <authorList>
            <person name="Kirby R."/>
        </authorList>
    </citation>
    <scope>NUCLEOTIDE SEQUENCE [LARGE SCALE GENOMIC DNA]</scope>
    <source>
        <strain evidence="11 12">ATCC 10745</strain>
    </source>
</reference>
<dbReference type="Gene3D" id="3.30.70.560">
    <property type="entry name" value="7,8-Dihydro-6-hydroxymethylpterin-pyrophosphokinase HPPK"/>
    <property type="match status" value="1"/>
</dbReference>
<name>A0ABQ6XPS9_STRFR</name>
<feature type="compositionally biased region" description="Basic and acidic residues" evidence="9">
    <location>
        <begin position="16"/>
        <end position="45"/>
    </location>
</feature>
<evidence type="ECO:0000256" key="1">
    <source>
        <dbReference type="ARBA" id="ARBA00000198"/>
    </source>
</evidence>
<dbReference type="InterPro" id="IPR000550">
    <property type="entry name" value="Hppk"/>
</dbReference>
<evidence type="ECO:0000259" key="10">
    <source>
        <dbReference type="PROSITE" id="PS00794"/>
    </source>
</evidence>
<sequence length="361" mass="39254">MRRPSHGAARGPCRWTRVDSRGGDRTDRTRPEAARTYDSRSDSRGSCRAARPQGPRAPRRLPQGAGRGPDLHRGCGPGPRHPARRRGGRPGEDRPLRHRGGGGRRRGARRAGRPDRDAGRAHRPALPQARGCPGGRGVRAQAGRPDHRSVRRRDHHHHPEPRMNRTPTDPTVQPVPASVTAQVDAADTTLSNPKPAVLSLGGNLGNRLENLQGAVDALEDTPGVRVKAVSRVYETAPWGVEPDTQPPYLNAVVVVKTTLPPSSLLERAQAVEEAFDRVRTQRWGARTVDVDIVVYGDVVSGDPVLTLPHPRAHERAFVLRPWLDVEPEAHLPGAGRVADVLAGIGEEGVAVREDLELRLPD</sequence>
<keyword evidence="6" id="KW-0418">Kinase</keyword>
<feature type="domain" description="7,8-dihydro-6-hydroxymethylpterin-pyrophosphokinase" evidence="10">
    <location>
        <begin position="282"/>
        <end position="293"/>
    </location>
</feature>
<comment type="catalytic activity">
    <reaction evidence="1">
        <text>6-hydroxymethyl-7,8-dihydropterin + ATP = (7,8-dihydropterin-6-yl)methyl diphosphate + AMP + H(+)</text>
        <dbReference type="Rhea" id="RHEA:11412"/>
        <dbReference type="ChEBI" id="CHEBI:15378"/>
        <dbReference type="ChEBI" id="CHEBI:30616"/>
        <dbReference type="ChEBI" id="CHEBI:44841"/>
        <dbReference type="ChEBI" id="CHEBI:72950"/>
        <dbReference type="ChEBI" id="CHEBI:456215"/>
        <dbReference type="EC" id="2.7.6.3"/>
    </reaction>
</comment>
<dbReference type="PANTHER" id="PTHR43071:SF1">
    <property type="entry name" value="2-AMINO-4-HYDROXY-6-HYDROXYMETHYLDIHYDROPTERIDINE PYROPHOSPHOKINASE"/>
    <property type="match status" value="1"/>
</dbReference>
<dbReference type="PROSITE" id="PS00794">
    <property type="entry name" value="HPPK"/>
    <property type="match status" value="1"/>
</dbReference>
<evidence type="ECO:0000256" key="8">
    <source>
        <dbReference type="ARBA" id="ARBA00022909"/>
    </source>
</evidence>
<evidence type="ECO:0000256" key="9">
    <source>
        <dbReference type="SAM" id="MobiDB-lite"/>
    </source>
</evidence>
<comment type="pathway">
    <text evidence="2">Cofactor biosynthesis; tetrahydrofolate biosynthesis; 2-amino-4-hydroxy-6-hydroxymethyl-7,8-dihydropteridine diphosphate from 7,8-dihydroneopterin triphosphate: step 4/4.</text>
</comment>
<evidence type="ECO:0000256" key="4">
    <source>
        <dbReference type="ARBA" id="ARBA00022679"/>
    </source>
</evidence>